<feature type="domain" description="ABC transporter" evidence="11">
    <location>
        <begin position="349"/>
        <end position="583"/>
    </location>
</feature>
<dbReference type="InterPro" id="IPR011527">
    <property type="entry name" value="ABC1_TM_dom"/>
</dbReference>
<name>A0A927JAX5_9ACTN</name>
<evidence type="ECO:0000256" key="9">
    <source>
        <dbReference type="ARBA" id="ARBA00023136"/>
    </source>
</evidence>
<dbReference type="InterPro" id="IPR039421">
    <property type="entry name" value="Type_1_exporter"/>
</dbReference>
<gene>
    <name evidence="13" type="ORF">HT102_05395</name>
</gene>
<evidence type="ECO:0000313" key="13">
    <source>
        <dbReference type="EMBL" id="MBD8505916.1"/>
    </source>
</evidence>
<dbReference type="Gene3D" id="1.20.1560.10">
    <property type="entry name" value="ABC transporter type 1, transmembrane domain"/>
    <property type="match status" value="1"/>
</dbReference>
<dbReference type="InterPro" id="IPR003439">
    <property type="entry name" value="ABC_transporter-like_ATP-bd"/>
</dbReference>
<evidence type="ECO:0000256" key="7">
    <source>
        <dbReference type="ARBA" id="ARBA00022840"/>
    </source>
</evidence>
<dbReference type="SUPFAM" id="SSF90123">
    <property type="entry name" value="ABC transporter transmembrane region"/>
    <property type="match status" value="1"/>
</dbReference>
<evidence type="ECO:0000256" key="1">
    <source>
        <dbReference type="ARBA" id="ARBA00004651"/>
    </source>
</evidence>
<dbReference type="Proteomes" id="UP000642993">
    <property type="component" value="Unassembled WGS sequence"/>
</dbReference>
<keyword evidence="2" id="KW-0813">Transport</keyword>
<dbReference type="EMBL" id="JACYWE010000002">
    <property type="protein sequence ID" value="MBD8505916.1"/>
    <property type="molecule type" value="Genomic_DNA"/>
</dbReference>
<keyword evidence="6" id="KW-0547">Nucleotide-binding</keyword>
<feature type="transmembrane region" description="Helical" evidence="10">
    <location>
        <begin position="34"/>
        <end position="54"/>
    </location>
</feature>
<dbReference type="SMART" id="SM00382">
    <property type="entry name" value="AAA"/>
    <property type="match status" value="1"/>
</dbReference>
<dbReference type="SUPFAM" id="SSF52540">
    <property type="entry name" value="P-loop containing nucleoside triphosphate hydrolases"/>
    <property type="match status" value="1"/>
</dbReference>
<protein>
    <submittedName>
        <fullName evidence="13">ABC transporter ATP-binding protein</fullName>
    </submittedName>
</protein>
<sequence length="598" mass="63828">MARKSPARPGLPIATSRQAAVWLRSMLARQPLQVSFAILFSLIGAIATIVPVYVLGRLVDDVLADAPTSRITSVIVQILLAAIMAGLLTGAATFLVGKTGETILANLRERALEHALLLPLPLLEEAGKGDLLTRINDDVAAIARFVRNSLASLMSTLTLVVLSIAAVTTIDYRLGLGAAVSIPLGLIVLRLHMPRTRRAITQERQATSQRAQALIAGMQGVPTVRAYGLEHEQTAQISEASGQAREQILAGYQSLSRFVSAGKVVQYIGLGTVLAISFVLIQEGEQITVGEATIAALLFYRLFAPMQDILFSFNDIQAAGEGMRRLVGLINSEVVRERGRNDQPTDSTLELEAISHTYDGTAVVVRDVNLTIAAGERVALVGSTGAGKTTVAAIAAGVIRPSSGQARIGGVDLAELGSRDLRKQVAIISQEVHVFSGPLFEDLRLANPFAGDDDLQAALRTVGAHAWVHNLPEGIATMVGEGGYQLTAAQAQQIALARLVLANPPVAVLDEATAEAGSAGARELEHYAYEATHGRTTLIVAHRLTQAARADRVIVLEHGYIIEQGPHSELLKRGGRYAELWNAWEGRDKDSINDDDLE</sequence>
<reference evidence="13" key="1">
    <citation type="submission" date="2020-09" db="EMBL/GenBank/DDBJ databases">
        <title>Hoyosella lacisalsi sp. nov., a halotolerant actinobacterium isolated from soil of Lake Gudzhirganskoe.</title>
        <authorList>
            <person name="Yang Q."/>
            <person name="Guo P.Y."/>
            <person name="Liu S.W."/>
            <person name="Li F.N."/>
            <person name="Sun C.H."/>
        </authorList>
    </citation>
    <scope>NUCLEOTIDE SEQUENCE</scope>
    <source>
        <strain evidence="13">G463</strain>
    </source>
</reference>
<evidence type="ECO:0000256" key="3">
    <source>
        <dbReference type="ARBA" id="ARBA00022475"/>
    </source>
</evidence>
<dbReference type="Gene3D" id="3.40.50.300">
    <property type="entry name" value="P-loop containing nucleotide triphosphate hydrolases"/>
    <property type="match status" value="1"/>
</dbReference>
<feature type="domain" description="ABC transmembrane type-1" evidence="12">
    <location>
        <begin position="36"/>
        <end position="318"/>
    </location>
</feature>
<keyword evidence="9 10" id="KW-0472">Membrane</keyword>
<keyword evidence="5 10" id="KW-0812">Transmembrane</keyword>
<evidence type="ECO:0000259" key="12">
    <source>
        <dbReference type="PROSITE" id="PS50929"/>
    </source>
</evidence>
<dbReference type="GO" id="GO:0016887">
    <property type="term" value="F:ATP hydrolysis activity"/>
    <property type="evidence" value="ECO:0007669"/>
    <property type="project" value="InterPro"/>
</dbReference>
<dbReference type="PROSITE" id="PS50893">
    <property type="entry name" value="ABC_TRANSPORTER_2"/>
    <property type="match status" value="1"/>
</dbReference>
<comment type="caution">
    <text evidence="13">The sequence shown here is derived from an EMBL/GenBank/DDBJ whole genome shotgun (WGS) entry which is preliminary data.</text>
</comment>
<dbReference type="Pfam" id="PF00664">
    <property type="entry name" value="ABC_membrane"/>
    <property type="match status" value="1"/>
</dbReference>
<dbReference type="PANTHER" id="PTHR43394">
    <property type="entry name" value="ATP-DEPENDENT PERMEASE MDL1, MITOCHONDRIAL"/>
    <property type="match status" value="1"/>
</dbReference>
<organism evidence="13 14">
    <name type="scientific">Lolliginicoccus lacisalsi</name>
    <dbReference type="NCBI Taxonomy" id="2742202"/>
    <lineage>
        <taxon>Bacteria</taxon>
        <taxon>Bacillati</taxon>
        <taxon>Actinomycetota</taxon>
        <taxon>Actinomycetes</taxon>
        <taxon>Mycobacteriales</taxon>
        <taxon>Hoyosellaceae</taxon>
        <taxon>Lolliginicoccus</taxon>
    </lineage>
</organism>
<dbReference type="AlphaFoldDB" id="A0A927JAX5"/>
<comment type="subcellular location">
    <subcellularLocation>
        <location evidence="1">Cell membrane</location>
        <topology evidence="1">Multi-pass membrane protein</topology>
    </subcellularLocation>
</comment>
<evidence type="ECO:0000256" key="5">
    <source>
        <dbReference type="ARBA" id="ARBA00022692"/>
    </source>
</evidence>
<keyword evidence="8 10" id="KW-1133">Transmembrane helix</keyword>
<feature type="transmembrane region" description="Helical" evidence="10">
    <location>
        <begin position="74"/>
        <end position="96"/>
    </location>
</feature>
<proteinExistence type="predicted"/>
<dbReference type="PROSITE" id="PS50929">
    <property type="entry name" value="ABC_TM1F"/>
    <property type="match status" value="1"/>
</dbReference>
<dbReference type="InterPro" id="IPR027417">
    <property type="entry name" value="P-loop_NTPase"/>
</dbReference>
<feature type="transmembrane region" description="Helical" evidence="10">
    <location>
        <begin position="150"/>
        <end position="168"/>
    </location>
</feature>
<keyword evidence="4" id="KW-0997">Cell inner membrane</keyword>
<dbReference type="GO" id="GO:0005886">
    <property type="term" value="C:plasma membrane"/>
    <property type="evidence" value="ECO:0007669"/>
    <property type="project" value="UniProtKB-SubCell"/>
</dbReference>
<dbReference type="PANTHER" id="PTHR43394:SF1">
    <property type="entry name" value="ATP-BINDING CASSETTE SUB-FAMILY B MEMBER 10, MITOCHONDRIAL"/>
    <property type="match status" value="1"/>
</dbReference>
<dbReference type="FunFam" id="3.40.50.300:FF:001001">
    <property type="entry name" value="Multidrug ABC transporter ATP-binding protein"/>
    <property type="match status" value="1"/>
</dbReference>
<evidence type="ECO:0000256" key="2">
    <source>
        <dbReference type="ARBA" id="ARBA00022448"/>
    </source>
</evidence>
<dbReference type="CDD" id="cd07346">
    <property type="entry name" value="ABC_6TM_exporters"/>
    <property type="match status" value="1"/>
</dbReference>
<dbReference type="GO" id="GO:0005524">
    <property type="term" value="F:ATP binding"/>
    <property type="evidence" value="ECO:0007669"/>
    <property type="project" value="UniProtKB-KW"/>
</dbReference>
<evidence type="ECO:0000256" key="6">
    <source>
        <dbReference type="ARBA" id="ARBA00022741"/>
    </source>
</evidence>
<keyword evidence="7 13" id="KW-0067">ATP-binding</keyword>
<evidence type="ECO:0000313" key="14">
    <source>
        <dbReference type="Proteomes" id="UP000642993"/>
    </source>
</evidence>
<evidence type="ECO:0000256" key="8">
    <source>
        <dbReference type="ARBA" id="ARBA00022989"/>
    </source>
</evidence>
<dbReference type="RefSeq" id="WP_192038361.1">
    <property type="nucleotide sequence ID" value="NZ_JACYWE010000002.1"/>
</dbReference>
<evidence type="ECO:0000256" key="4">
    <source>
        <dbReference type="ARBA" id="ARBA00022519"/>
    </source>
</evidence>
<dbReference type="GO" id="GO:0015421">
    <property type="term" value="F:ABC-type oligopeptide transporter activity"/>
    <property type="evidence" value="ECO:0007669"/>
    <property type="project" value="TreeGrafter"/>
</dbReference>
<feature type="transmembrane region" description="Helical" evidence="10">
    <location>
        <begin position="264"/>
        <end position="281"/>
    </location>
</feature>
<feature type="transmembrane region" description="Helical" evidence="10">
    <location>
        <begin position="174"/>
        <end position="191"/>
    </location>
</feature>
<dbReference type="InterPro" id="IPR036640">
    <property type="entry name" value="ABC1_TM_sf"/>
</dbReference>
<keyword evidence="14" id="KW-1185">Reference proteome</keyword>
<dbReference type="InterPro" id="IPR003593">
    <property type="entry name" value="AAA+_ATPase"/>
</dbReference>
<accession>A0A927JAX5</accession>
<dbReference type="Pfam" id="PF00005">
    <property type="entry name" value="ABC_tran"/>
    <property type="match status" value="1"/>
</dbReference>
<evidence type="ECO:0000259" key="11">
    <source>
        <dbReference type="PROSITE" id="PS50893"/>
    </source>
</evidence>
<keyword evidence="3" id="KW-1003">Cell membrane</keyword>
<evidence type="ECO:0000256" key="10">
    <source>
        <dbReference type="SAM" id="Phobius"/>
    </source>
</evidence>